<keyword evidence="3" id="KW-1185">Reference proteome</keyword>
<proteinExistence type="predicted"/>
<protein>
    <submittedName>
        <fullName evidence="2">SPOR domain-containing protein</fullName>
    </submittedName>
</protein>
<dbReference type="Pfam" id="PF05036">
    <property type="entry name" value="SPOR"/>
    <property type="match status" value="1"/>
</dbReference>
<evidence type="ECO:0000313" key="2">
    <source>
        <dbReference type="EMBL" id="MFC4666306.1"/>
    </source>
</evidence>
<feature type="domain" description="SPOR" evidence="1">
    <location>
        <begin position="63"/>
        <end position="146"/>
    </location>
</feature>
<dbReference type="PROSITE" id="PS51724">
    <property type="entry name" value="SPOR"/>
    <property type="match status" value="1"/>
</dbReference>
<dbReference type="InterPro" id="IPR007730">
    <property type="entry name" value="SPOR-like_dom"/>
</dbReference>
<name>A0ABV9K9H8_9PORP</name>
<accession>A0ABV9K9H8</accession>
<dbReference type="Proteomes" id="UP001596020">
    <property type="component" value="Unassembled WGS sequence"/>
</dbReference>
<comment type="caution">
    <text evidence="2">The sequence shown here is derived from an EMBL/GenBank/DDBJ whole genome shotgun (WGS) entry which is preliminary data.</text>
</comment>
<dbReference type="RefSeq" id="WP_380079245.1">
    <property type="nucleotide sequence ID" value="NZ_JBHSGO010000190.1"/>
</dbReference>
<gene>
    <name evidence="2" type="ORF">ACFO3G_06815</name>
</gene>
<dbReference type="InterPro" id="IPR036680">
    <property type="entry name" value="SPOR-like_sf"/>
</dbReference>
<reference evidence="3" key="1">
    <citation type="journal article" date="2019" name="Int. J. Syst. Evol. Microbiol.">
        <title>The Global Catalogue of Microorganisms (GCM) 10K type strain sequencing project: providing services to taxonomists for standard genome sequencing and annotation.</title>
        <authorList>
            <consortium name="The Broad Institute Genomics Platform"/>
            <consortium name="The Broad Institute Genome Sequencing Center for Infectious Disease"/>
            <person name="Wu L."/>
            <person name="Ma J."/>
        </authorList>
    </citation>
    <scope>NUCLEOTIDE SEQUENCE [LARGE SCALE GENOMIC DNA]</scope>
    <source>
        <strain evidence="3">CGMCC 4.7357</strain>
    </source>
</reference>
<evidence type="ECO:0000313" key="3">
    <source>
        <dbReference type="Proteomes" id="UP001596020"/>
    </source>
</evidence>
<dbReference type="Gene3D" id="3.30.70.1070">
    <property type="entry name" value="Sporulation related repeat"/>
    <property type="match status" value="1"/>
</dbReference>
<organism evidence="2 3">
    <name type="scientific">Falsiporphyromonas endometrii</name>
    <dbReference type="NCBI Taxonomy" id="1387297"/>
    <lineage>
        <taxon>Bacteria</taxon>
        <taxon>Pseudomonadati</taxon>
        <taxon>Bacteroidota</taxon>
        <taxon>Bacteroidia</taxon>
        <taxon>Bacteroidales</taxon>
        <taxon>Porphyromonadaceae</taxon>
        <taxon>Falsiporphyromonas</taxon>
    </lineage>
</organism>
<dbReference type="EMBL" id="JBHSGO010000190">
    <property type="protein sequence ID" value="MFC4666306.1"/>
    <property type="molecule type" value="Genomic_DNA"/>
</dbReference>
<evidence type="ECO:0000259" key="1">
    <source>
        <dbReference type="PROSITE" id="PS51724"/>
    </source>
</evidence>
<sequence length="152" mass="17272">MTAKAQNNSSNEVSDTPNSIIEALESNKAGEGKVVLFIPSEIRSRIGTVNNRNGQLLQGEGNISVKSGYRIQIYSSNRKNAKNEAYNRASRLNNTFPNLPCYITFRAPFWKLLAGDYETMDEAQKACRELKKSLPEYAREIYVIRHKIKKRN</sequence>